<name>A0ABU4JWV0_9CLOT</name>
<evidence type="ECO:0000313" key="2">
    <source>
        <dbReference type="EMBL" id="MDW8802587.1"/>
    </source>
</evidence>
<feature type="chain" id="PRO_5047101601" evidence="1">
    <location>
        <begin position="26"/>
        <end position="574"/>
    </location>
</feature>
<accession>A0ABU4JWV0</accession>
<protein>
    <submittedName>
        <fullName evidence="2">Cell wall-binding repeat-containing protein</fullName>
    </submittedName>
</protein>
<keyword evidence="3" id="KW-1185">Reference proteome</keyword>
<evidence type="ECO:0000313" key="3">
    <source>
        <dbReference type="Proteomes" id="UP001281656"/>
    </source>
</evidence>
<feature type="signal peptide" evidence="1">
    <location>
        <begin position="1"/>
        <end position="25"/>
    </location>
</feature>
<dbReference type="EMBL" id="JARUJP010000023">
    <property type="protein sequence ID" value="MDW8802587.1"/>
    <property type="molecule type" value="Genomic_DNA"/>
</dbReference>
<dbReference type="Proteomes" id="UP001281656">
    <property type="component" value="Unassembled WGS sequence"/>
</dbReference>
<dbReference type="RefSeq" id="WP_318798902.1">
    <property type="nucleotide sequence ID" value="NZ_JARUJP010000023.1"/>
</dbReference>
<keyword evidence="1" id="KW-0732">Signal</keyword>
<sequence length="574" mass="61426">MKNLGKKAISSAVVASLLITSSATAINVKAATVTPPESPRLWGADRYETAVKVSQAGWTSTSDYAIIASGQGYADALCAAPLAKANNAPILLTEKNSISQSTLDELKRLKVKYVYVIGGEGVVSETIVNKIKAEITTSVERFGGLDRYATSVKVAEKIGVQDKVVLASGEGYADALSAAPVAAIKGMPILLTESKKLSEPTANYIKANSGITKTYIIGGYASVSEDTMGKVPSPERFGGVDRYETNAKVIEGFKGDFDFKNVYIALGDGPKGDEFADALTGSALAGKNKSPLVITGKDLSGYTKNLIKSTLNASSTITVLGGKANVSDELLDEMKKEIPTAPSTGGGGGGGSSSGGDNYTDITSIAKLAVQKEFNDQLKKNSSLTNYIKLDTTGDVVKVQLQKENMESLKDIFETGKNQDPVVLRARLDKVQEQINHFKTISSLEIGGDSLTDILSKADSVYFDTNGNLNKTLIVEKIQNSSLSYEKFQGELKTKLTNELNERYIDTTTKVPELKISGIAVTKVQQNGVDIYSTDLTRAQIVDKVVNLLDVNSTLGDYKIYSNNNYFNVNIDRN</sequence>
<dbReference type="PANTHER" id="PTHR30032:SF8">
    <property type="entry name" value="GERMINATION-SPECIFIC N-ACETYLMURAMOYL-L-ALANINE AMIDASE"/>
    <property type="match status" value="1"/>
</dbReference>
<organism evidence="2 3">
    <name type="scientific">Clostridium tanneri</name>
    <dbReference type="NCBI Taxonomy" id="3037988"/>
    <lineage>
        <taxon>Bacteria</taxon>
        <taxon>Bacillati</taxon>
        <taxon>Bacillota</taxon>
        <taxon>Clostridia</taxon>
        <taxon>Eubacteriales</taxon>
        <taxon>Clostridiaceae</taxon>
        <taxon>Clostridium</taxon>
    </lineage>
</organism>
<evidence type="ECO:0000256" key="1">
    <source>
        <dbReference type="SAM" id="SignalP"/>
    </source>
</evidence>
<comment type="caution">
    <text evidence="2">The sequence shown here is derived from an EMBL/GenBank/DDBJ whole genome shotgun (WGS) entry which is preliminary data.</text>
</comment>
<dbReference type="InterPro" id="IPR051922">
    <property type="entry name" value="Bact_Sporulation_Assoc"/>
</dbReference>
<reference evidence="2 3" key="1">
    <citation type="submission" date="2023-04" db="EMBL/GenBank/DDBJ databases">
        <title>Clostridium tannerae sp. nov., isolated from the fecal material of an alpaca.</title>
        <authorList>
            <person name="Miller S."/>
            <person name="Hendry M."/>
            <person name="King J."/>
            <person name="Sankaranarayanan K."/>
            <person name="Lawson P.A."/>
        </authorList>
    </citation>
    <scope>NUCLEOTIDE SEQUENCE [LARGE SCALE GENOMIC DNA]</scope>
    <source>
        <strain evidence="2 3">A1-XYC3</strain>
    </source>
</reference>
<dbReference type="InterPro" id="IPR007253">
    <property type="entry name" value="Cell_wall-bd_2"/>
</dbReference>
<dbReference type="Pfam" id="PF04122">
    <property type="entry name" value="CW_binding_2"/>
    <property type="match status" value="3"/>
</dbReference>
<gene>
    <name evidence="2" type="ORF">P8V03_15675</name>
</gene>
<proteinExistence type="predicted"/>
<dbReference type="Gene3D" id="3.40.50.12090">
    <property type="match status" value="2"/>
</dbReference>
<dbReference type="PANTHER" id="PTHR30032">
    <property type="entry name" value="N-ACETYLMURAMOYL-L-ALANINE AMIDASE-RELATED"/>
    <property type="match status" value="1"/>
</dbReference>